<evidence type="ECO:0000256" key="3">
    <source>
        <dbReference type="ARBA" id="ARBA00022777"/>
    </source>
</evidence>
<evidence type="ECO:0000256" key="2">
    <source>
        <dbReference type="ARBA" id="ARBA00022679"/>
    </source>
</evidence>
<dbReference type="InterPro" id="IPR052700">
    <property type="entry name" value="Carb_kinase_PfkB-like"/>
</dbReference>
<comment type="caution">
    <text evidence="5">The sequence shown here is derived from an EMBL/GenBank/DDBJ whole genome shotgun (WGS) entry which is preliminary data.</text>
</comment>
<dbReference type="CDD" id="cd01166">
    <property type="entry name" value="KdgK"/>
    <property type="match status" value="1"/>
</dbReference>
<dbReference type="InterPro" id="IPR029056">
    <property type="entry name" value="Ribokinase-like"/>
</dbReference>
<reference evidence="5 6" key="1">
    <citation type="journal article" date="2012" name="J. Bacteriol.">
        <title>Genome sequence of a novel nicotine-degrading strain, Pseudomonas geniculata N1.</title>
        <authorList>
            <person name="Tang H."/>
            <person name="Yu H."/>
            <person name="Tai C."/>
            <person name="Huang K."/>
            <person name="Liu Y."/>
            <person name="Wang L."/>
            <person name="Yao Y."/>
            <person name="Wu G."/>
            <person name="Xu P."/>
        </authorList>
    </citation>
    <scope>NUCLEOTIDE SEQUENCE [LARGE SCALE GENOMIC DNA]</scope>
    <source>
        <strain evidence="5 6">N1</strain>
    </source>
</reference>
<evidence type="ECO:0000256" key="1">
    <source>
        <dbReference type="ARBA" id="ARBA00010688"/>
    </source>
</evidence>
<dbReference type="InterPro" id="IPR011611">
    <property type="entry name" value="PfkB_dom"/>
</dbReference>
<protein>
    <submittedName>
        <fullName evidence="5">2-keto-3-deoxygluconate kinase</fullName>
    </submittedName>
</protein>
<dbReference type="Pfam" id="PF00294">
    <property type="entry name" value="PfkB"/>
    <property type="match status" value="1"/>
</dbReference>
<dbReference type="RefSeq" id="WP_010485593.1">
    <property type="nucleotide sequence ID" value="NZ_AJLO02000014.1"/>
</dbReference>
<dbReference type="EMBL" id="AJLO02000014">
    <property type="protein sequence ID" value="KOF00183.1"/>
    <property type="molecule type" value="Genomic_DNA"/>
</dbReference>
<dbReference type="Proteomes" id="UP000036890">
    <property type="component" value="Unassembled WGS sequence"/>
</dbReference>
<evidence type="ECO:0000259" key="4">
    <source>
        <dbReference type="Pfam" id="PF00294"/>
    </source>
</evidence>
<feature type="domain" description="Carbohydrate kinase PfkB" evidence="4">
    <location>
        <begin position="1"/>
        <end position="311"/>
    </location>
</feature>
<keyword evidence="3 5" id="KW-0418">Kinase</keyword>
<comment type="similarity">
    <text evidence="1">Belongs to the carbohydrate kinase PfkB family.</text>
</comment>
<dbReference type="PANTHER" id="PTHR43320:SF2">
    <property type="entry name" value="2-DEHYDRO-3-DEOXYGLUCONOKINASE_2-DEHYDRO-3-DEOXYGALACTONOKINASE"/>
    <property type="match status" value="1"/>
</dbReference>
<dbReference type="PANTHER" id="PTHR43320">
    <property type="entry name" value="SUGAR KINASE"/>
    <property type="match status" value="1"/>
</dbReference>
<evidence type="ECO:0000313" key="5">
    <source>
        <dbReference type="EMBL" id="KOF00183.1"/>
    </source>
</evidence>
<dbReference type="Gene3D" id="3.40.1190.20">
    <property type="match status" value="1"/>
</dbReference>
<accession>A0A0L8ACS6</accession>
<sequence length="339" mass="35271">MSRVVCFGELLLRLGAPGRELLLQTPQLQVHVGGAEANVAVSLACLGHDVQMVSTVPGNALGRHAVAELRRHGVGVAGVREVDRDRMGLYFLAPGAVHRASEVVYDRAGSAFANSSAEDHAWPALLSGAQLLHVSGISPALGDNVAGSVLGAVRAARAARVQVSFDGNYRPSLWRRWGGDAGAILREVFAEADIVFADHRDIELVLGLHFPQDDAAARTEAAAAAAFAAFPHLQWLACTQRDVVSADHHILGALLLGRDGSRAQAPPRPLPGIVDRIGGGDAFAAGILHGMLSGLDAESTVRFGLAAGALKHAIPGDFSPVAEAQVLALLGNAGADVQR</sequence>
<proteinExistence type="inferred from homology"/>
<keyword evidence="2" id="KW-0808">Transferase</keyword>
<gene>
    <name evidence="5" type="ORF">W7K_04995</name>
</gene>
<name>A0A0L8ACS6_9GAMM</name>
<dbReference type="AlphaFoldDB" id="A0A0L8ACS6"/>
<evidence type="ECO:0000313" key="6">
    <source>
        <dbReference type="Proteomes" id="UP000036890"/>
    </source>
</evidence>
<dbReference type="SUPFAM" id="SSF53613">
    <property type="entry name" value="Ribokinase-like"/>
    <property type="match status" value="1"/>
</dbReference>
<organism evidence="5 6">
    <name type="scientific">Stenotrophomonas geniculata N1</name>
    <dbReference type="NCBI Taxonomy" id="1167641"/>
    <lineage>
        <taxon>Bacteria</taxon>
        <taxon>Pseudomonadati</taxon>
        <taxon>Pseudomonadota</taxon>
        <taxon>Gammaproteobacteria</taxon>
        <taxon>Lysobacterales</taxon>
        <taxon>Lysobacteraceae</taxon>
        <taxon>Stenotrophomonas</taxon>
    </lineage>
</organism>
<dbReference type="OrthoDB" id="9795789at2"/>
<dbReference type="GO" id="GO:0016301">
    <property type="term" value="F:kinase activity"/>
    <property type="evidence" value="ECO:0007669"/>
    <property type="project" value="UniProtKB-KW"/>
</dbReference>